<dbReference type="InterPro" id="IPR023214">
    <property type="entry name" value="HAD_sf"/>
</dbReference>
<keyword evidence="2" id="KW-1185">Reference proteome</keyword>
<dbReference type="EMBL" id="RSCL01000055">
    <property type="protein sequence ID" value="RUS93795.1"/>
    <property type="molecule type" value="Genomic_DNA"/>
</dbReference>
<dbReference type="PANTHER" id="PTHR42891:SF1">
    <property type="entry name" value="D-GLYCERO-BETA-D-MANNO-HEPTOSE-1,7-BISPHOSPHATE 7-PHOSPHATASE"/>
    <property type="match status" value="1"/>
</dbReference>
<reference evidence="1" key="2">
    <citation type="journal article" date="2019" name="Genome Biol. Evol.">
        <title>Day and night: Metabolic profiles and evolutionary relationships of six axenic non-marine cyanobacteria.</title>
        <authorList>
            <person name="Will S.E."/>
            <person name="Henke P."/>
            <person name="Boedeker C."/>
            <person name="Huang S."/>
            <person name="Brinkmann H."/>
            <person name="Rohde M."/>
            <person name="Jarek M."/>
            <person name="Friedl T."/>
            <person name="Seufert S."/>
            <person name="Schumacher M."/>
            <person name="Overmann J."/>
            <person name="Neumann-Schaal M."/>
            <person name="Petersen J."/>
        </authorList>
    </citation>
    <scope>NUCLEOTIDE SEQUENCE [LARGE SCALE GENOMIC DNA]</scope>
    <source>
        <strain evidence="1">PCC 7102</strain>
    </source>
</reference>
<protein>
    <recommendedName>
        <fullName evidence="3">D,D-heptose 1,7-bisphosphate phosphatase</fullName>
    </recommendedName>
</protein>
<dbReference type="InterPro" id="IPR036412">
    <property type="entry name" value="HAD-like_sf"/>
</dbReference>
<dbReference type="PANTHER" id="PTHR42891">
    <property type="entry name" value="D-GLYCERO-BETA-D-MANNO-HEPTOSE-1,7-BISPHOSPHATE 7-PHOSPHATASE"/>
    <property type="match status" value="1"/>
</dbReference>
<dbReference type="AlphaFoldDB" id="A0A3S1BYK8"/>
<name>A0A3S1BYK8_9CYAN</name>
<dbReference type="Gene3D" id="3.40.50.1000">
    <property type="entry name" value="HAD superfamily/HAD-like"/>
    <property type="match status" value="1"/>
</dbReference>
<evidence type="ECO:0000313" key="1">
    <source>
        <dbReference type="EMBL" id="RUS93795.1"/>
    </source>
</evidence>
<dbReference type="RefSeq" id="WP_127087466.1">
    <property type="nucleotide sequence ID" value="NZ_RSCL01000055.1"/>
</dbReference>
<dbReference type="OrthoDB" id="484297at2"/>
<sequence>MKVIFFDVDGTLTETQSGATFKENPEDIKVMDGVTKGLDFHRSKGYVMIGISNQGGCAAINQSTGKPHKSIEDTTITEMRNTLQLLPQLELIYFCPDFEGLTAWQIFRDNALEIKQNDISELGSFRKPGAGMINHFLQNKAIEEAWLIGDRPEDDGAASSAGIEFIWADTWRQRFAPGIHEFRPTNMKQIGLLEGIKL</sequence>
<dbReference type="Proteomes" id="UP000271624">
    <property type="component" value="Unassembled WGS sequence"/>
</dbReference>
<evidence type="ECO:0000313" key="2">
    <source>
        <dbReference type="Proteomes" id="UP000271624"/>
    </source>
</evidence>
<dbReference type="InterPro" id="IPR013954">
    <property type="entry name" value="PNK3P"/>
</dbReference>
<organism evidence="1 2">
    <name type="scientific">Dulcicalothrix desertica PCC 7102</name>
    <dbReference type="NCBI Taxonomy" id="232991"/>
    <lineage>
        <taxon>Bacteria</taxon>
        <taxon>Bacillati</taxon>
        <taxon>Cyanobacteriota</taxon>
        <taxon>Cyanophyceae</taxon>
        <taxon>Nostocales</taxon>
        <taxon>Calotrichaceae</taxon>
        <taxon>Dulcicalothrix</taxon>
    </lineage>
</organism>
<accession>A0A3S1BYK8</accession>
<dbReference type="InterPro" id="IPR004446">
    <property type="entry name" value="Heptose_bisP_phosphatase"/>
</dbReference>
<comment type="caution">
    <text evidence="1">The sequence shown here is derived from an EMBL/GenBank/DDBJ whole genome shotgun (WGS) entry which is preliminary data.</text>
</comment>
<dbReference type="Pfam" id="PF08645">
    <property type="entry name" value="PNK3P"/>
    <property type="match status" value="1"/>
</dbReference>
<dbReference type="GO" id="GO:0005975">
    <property type="term" value="P:carbohydrate metabolic process"/>
    <property type="evidence" value="ECO:0007669"/>
    <property type="project" value="InterPro"/>
</dbReference>
<gene>
    <name evidence="1" type="ORF">DSM106972_095540</name>
</gene>
<dbReference type="SUPFAM" id="SSF56784">
    <property type="entry name" value="HAD-like"/>
    <property type="match status" value="1"/>
</dbReference>
<proteinExistence type="predicted"/>
<evidence type="ECO:0008006" key="3">
    <source>
        <dbReference type="Google" id="ProtNLM"/>
    </source>
</evidence>
<reference evidence="1" key="1">
    <citation type="submission" date="2018-12" db="EMBL/GenBank/DDBJ databases">
        <authorList>
            <person name="Will S."/>
            <person name="Neumann-Schaal M."/>
            <person name="Henke P."/>
        </authorList>
    </citation>
    <scope>NUCLEOTIDE SEQUENCE</scope>
    <source>
        <strain evidence="1">PCC 7102</strain>
    </source>
</reference>
<dbReference type="GO" id="GO:0016791">
    <property type="term" value="F:phosphatase activity"/>
    <property type="evidence" value="ECO:0007669"/>
    <property type="project" value="InterPro"/>
</dbReference>